<protein>
    <submittedName>
        <fullName evidence="1">Uncharacterized protein</fullName>
    </submittedName>
</protein>
<evidence type="ECO:0000313" key="1">
    <source>
        <dbReference type="EMBL" id="MDR6458969.1"/>
    </source>
</evidence>
<comment type="caution">
    <text evidence="1">The sequence shown here is derived from an EMBL/GenBank/DDBJ whole genome shotgun (WGS) entry which is preliminary data.</text>
</comment>
<keyword evidence="2" id="KW-1185">Reference proteome</keyword>
<sequence>MKKLIFSVCILLGQLCFSQTATKKFNSFQNRYEYFDSNGNMTGYEKYNSFSKQWEYYTTNNTSQSRQPTQYREPAKLDISALGNAMTTKQNNYNYNVQQLQNAVNTISDQINNLDLSYEQRKLIYDTFQQNCVNEINRTRINYSLANETNRVIQWLYDSLNTIIKNTTSTSNYNSKEYPTSDVSKQQLSAQILERYSSQIIDLDLKIMHYGSNNNEYQTYRKQFSLLAQNGELNETNSKELFDKMLNIVVRLSKK</sequence>
<dbReference type="Proteomes" id="UP001184833">
    <property type="component" value="Unassembled WGS sequence"/>
</dbReference>
<reference evidence="1" key="1">
    <citation type="submission" date="2023-07" db="EMBL/GenBank/DDBJ databases">
        <title>Sorghum-associated microbial communities from plants grown in Nebraska, USA.</title>
        <authorList>
            <person name="Schachtman D."/>
        </authorList>
    </citation>
    <scope>NUCLEOTIDE SEQUENCE</scope>
    <source>
        <strain evidence="1">DS2329</strain>
    </source>
</reference>
<dbReference type="EMBL" id="JAVDQX010000002">
    <property type="protein sequence ID" value="MDR6458969.1"/>
    <property type="molecule type" value="Genomic_DNA"/>
</dbReference>
<gene>
    <name evidence="1" type="ORF">J2786_002076</name>
</gene>
<accession>A0ACC6J7Z8</accession>
<proteinExistence type="predicted"/>
<organism evidence="1 2">
    <name type="scientific">Chryseobacterium vietnamense</name>
    <dbReference type="NCBI Taxonomy" id="866785"/>
    <lineage>
        <taxon>Bacteria</taxon>
        <taxon>Pseudomonadati</taxon>
        <taxon>Bacteroidota</taxon>
        <taxon>Flavobacteriia</taxon>
        <taxon>Flavobacteriales</taxon>
        <taxon>Weeksellaceae</taxon>
        <taxon>Chryseobacterium group</taxon>
        <taxon>Chryseobacterium</taxon>
    </lineage>
</organism>
<evidence type="ECO:0000313" key="2">
    <source>
        <dbReference type="Proteomes" id="UP001184833"/>
    </source>
</evidence>
<name>A0ACC6J7Z8_9FLAO</name>